<dbReference type="OrthoDB" id="2402896at2759"/>
<protein>
    <recommendedName>
        <fullName evidence="4">Protein FAR1-RELATED SEQUENCE</fullName>
    </recommendedName>
</protein>
<proteinExistence type="predicted"/>
<reference evidence="2 3" key="1">
    <citation type="submission" date="2020-09" db="EMBL/GenBank/DDBJ databases">
        <title>De no assembly of potato wild relative species, Solanum commersonii.</title>
        <authorList>
            <person name="Cho K."/>
        </authorList>
    </citation>
    <scope>NUCLEOTIDE SEQUENCE [LARGE SCALE GENOMIC DNA]</scope>
    <source>
        <strain evidence="2">LZ3.2</strain>
        <tissue evidence="2">Leaf</tissue>
    </source>
</reference>
<evidence type="ECO:0000313" key="2">
    <source>
        <dbReference type="EMBL" id="KAG5612605.1"/>
    </source>
</evidence>
<keyword evidence="1" id="KW-0732">Signal</keyword>
<dbReference type="AlphaFoldDB" id="A0A9J5ZKD9"/>
<evidence type="ECO:0000256" key="1">
    <source>
        <dbReference type="SAM" id="SignalP"/>
    </source>
</evidence>
<feature type="signal peptide" evidence="1">
    <location>
        <begin position="1"/>
        <end position="16"/>
    </location>
</feature>
<organism evidence="2 3">
    <name type="scientific">Solanum commersonii</name>
    <name type="common">Commerson's wild potato</name>
    <name type="synonym">Commerson's nightshade</name>
    <dbReference type="NCBI Taxonomy" id="4109"/>
    <lineage>
        <taxon>Eukaryota</taxon>
        <taxon>Viridiplantae</taxon>
        <taxon>Streptophyta</taxon>
        <taxon>Embryophyta</taxon>
        <taxon>Tracheophyta</taxon>
        <taxon>Spermatophyta</taxon>
        <taxon>Magnoliopsida</taxon>
        <taxon>eudicotyledons</taxon>
        <taxon>Gunneridae</taxon>
        <taxon>Pentapetalae</taxon>
        <taxon>asterids</taxon>
        <taxon>lamiids</taxon>
        <taxon>Solanales</taxon>
        <taxon>Solanaceae</taxon>
        <taxon>Solanoideae</taxon>
        <taxon>Solaneae</taxon>
        <taxon>Solanum</taxon>
    </lineage>
</organism>
<evidence type="ECO:0008006" key="4">
    <source>
        <dbReference type="Google" id="ProtNLM"/>
    </source>
</evidence>
<evidence type="ECO:0000313" key="3">
    <source>
        <dbReference type="Proteomes" id="UP000824120"/>
    </source>
</evidence>
<accession>A0A9J5ZKD9</accession>
<dbReference type="Proteomes" id="UP000824120">
    <property type="component" value="Chromosome 4"/>
</dbReference>
<sequence length="167" mass="18894">MLLVLVISFEFMEILCRHMLMIFIKKQIHSLPPCYLLDRWTRYATTEKVNGISSAGSLVDNLKLLQLCKELDELPYEDVNDNVCDGQVNESNLDLNSSEQRENFSLLDPPCVATKGQIKKGNQNHKKGQGSKEFSAYSEGKVAAPIHISHLIYGFDESNFVSISKRI</sequence>
<gene>
    <name evidence="2" type="ORF">H5410_023886</name>
</gene>
<dbReference type="EMBL" id="JACXVP010000004">
    <property type="protein sequence ID" value="KAG5612605.1"/>
    <property type="molecule type" value="Genomic_DNA"/>
</dbReference>
<keyword evidence="3" id="KW-1185">Reference proteome</keyword>
<feature type="chain" id="PRO_5039947144" description="Protein FAR1-RELATED SEQUENCE" evidence="1">
    <location>
        <begin position="17"/>
        <end position="167"/>
    </location>
</feature>
<comment type="caution">
    <text evidence="2">The sequence shown here is derived from an EMBL/GenBank/DDBJ whole genome shotgun (WGS) entry which is preliminary data.</text>
</comment>
<name>A0A9J5ZKD9_SOLCO</name>